<organism evidence="8 9">
    <name type="scientific">Anopheles epiroticus</name>
    <dbReference type="NCBI Taxonomy" id="199890"/>
    <lineage>
        <taxon>Eukaryota</taxon>
        <taxon>Metazoa</taxon>
        <taxon>Ecdysozoa</taxon>
        <taxon>Arthropoda</taxon>
        <taxon>Hexapoda</taxon>
        <taxon>Insecta</taxon>
        <taxon>Pterygota</taxon>
        <taxon>Neoptera</taxon>
        <taxon>Endopterygota</taxon>
        <taxon>Diptera</taxon>
        <taxon>Nematocera</taxon>
        <taxon>Culicoidea</taxon>
        <taxon>Culicidae</taxon>
        <taxon>Anophelinae</taxon>
        <taxon>Anopheles</taxon>
    </lineage>
</organism>
<dbReference type="InterPro" id="IPR014001">
    <property type="entry name" value="Helicase_ATP-bd"/>
</dbReference>
<dbReference type="SMART" id="SM00847">
    <property type="entry name" value="HA2"/>
    <property type="match status" value="1"/>
</dbReference>
<dbReference type="FunFam" id="3.40.50.300:FF:001627">
    <property type="entry name" value="Nuclear DNA helicase II"/>
    <property type="match status" value="1"/>
</dbReference>
<dbReference type="Pfam" id="PF04408">
    <property type="entry name" value="WHD_HA2"/>
    <property type="match status" value="1"/>
</dbReference>
<keyword evidence="3" id="KW-0347">Helicase</keyword>
<dbReference type="PANTHER" id="PTHR18934">
    <property type="entry name" value="ATP-DEPENDENT RNA HELICASE"/>
    <property type="match status" value="1"/>
</dbReference>
<dbReference type="PROSITE" id="PS51192">
    <property type="entry name" value="HELICASE_ATP_BIND_1"/>
    <property type="match status" value="1"/>
</dbReference>
<dbReference type="Pfam" id="PF00270">
    <property type="entry name" value="DEAD"/>
    <property type="match status" value="1"/>
</dbReference>
<feature type="domain" description="Helicase C-terminal" evidence="7">
    <location>
        <begin position="529"/>
        <end position="700"/>
    </location>
</feature>
<dbReference type="SMART" id="SM00487">
    <property type="entry name" value="DEXDc"/>
    <property type="match status" value="1"/>
</dbReference>
<keyword evidence="1" id="KW-0547">Nucleotide-binding</keyword>
<evidence type="ECO:0000256" key="2">
    <source>
        <dbReference type="ARBA" id="ARBA00022801"/>
    </source>
</evidence>
<dbReference type="FunFam" id="3.40.50.300:FF:001528">
    <property type="entry name" value="ATP-dependent RNA helicase YTHDC2"/>
    <property type="match status" value="1"/>
</dbReference>
<dbReference type="InterPro" id="IPR011709">
    <property type="entry name" value="DEAD-box_helicase_OB_fold"/>
</dbReference>
<evidence type="ECO:0000256" key="1">
    <source>
        <dbReference type="ARBA" id="ARBA00022741"/>
    </source>
</evidence>
<dbReference type="InterPro" id="IPR007502">
    <property type="entry name" value="Helicase-assoc_dom"/>
</dbReference>
<feature type="compositionally biased region" description="Low complexity" evidence="5">
    <location>
        <begin position="78"/>
        <end position="91"/>
    </location>
</feature>
<reference evidence="9" key="1">
    <citation type="submission" date="2013-03" db="EMBL/GenBank/DDBJ databases">
        <title>The Genome Sequence of Anopheles epiroticus epiroticus2.</title>
        <authorList>
            <consortium name="The Broad Institute Genomics Platform"/>
            <person name="Neafsey D.E."/>
            <person name="Howell P."/>
            <person name="Walker B."/>
            <person name="Young S.K."/>
            <person name="Zeng Q."/>
            <person name="Gargeya S."/>
            <person name="Fitzgerald M."/>
            <person name="Haas B."/>
            <person name="Abouelleil A."/>
            <person name="Allen A.W."/>
            <person name="Alvarado L."/>
            <person name="Arachchi H.M."/>
            <person name="Berlin A.M."/>
            <person name="Chapman S.B."/>
            <person name="Gainer-Dewar J."/>
            <person name="Goldberg J."/>
            <person name="Griggs A."/>
            <person name="Gujja S."/>
            <person name="Hansen M."/>
            <person name="Howarth C."/>
            <person name="Imamovic A."/>
            <person name="Ireland A."/>
            <person name="Larimer J."/>
            <person name="McCowan C."/>
            <person name="Murphy C."/>
            <person name="Pearson M."/>
            <person name="Poon T.W."/>
            <person name="Priest M."/>
            <person name="Roberts A."/>
            <person name="Saif S."/>
            <person name="Shea T."/>
            <person name="Sisk P."/>
            <person name="Sykes S."/>
            <person name="Wortman J."/>
            <person name="Nusbaum C."/>
            <person name="Birren B."/>
        </authorList>
    </citation>
    <scope>NUCLEOTIDE SEQUENCE [LARGE SCALE GENOMIC DNA]</scope>
    <source>
        <strain evidence="9">Epiroticus2</strain>
    </source>
</reference>
<dbReference type="GO" id="GO:0016787">
    <property type="term" value="F:hydrolase activity"/>
    <property type="evidence" value="ECO:0007669"/>
    <property type="project" value="UniProtKB-KW"/>
</dbReference>
<evidence type="ECO:0000256" key="5">
    <source>
        <dbReference type="SAM" id="MobiDB-lite"/>
    </source>
</evidence>
<keyword evidence="9" id="KW-1185">Reference proteome</keyword>
<dbReference type="Proteomes" id="UP000075885">
    <property type="component" value="Unassembled WGS sequence"/>
</dbReference>
<dbReference type="SMART" id="SM00490">
    <property type="entry name" value="HELICc"/>
    <property type="match status" value="1"/>
</dbReference>
<dbReference type="CDD" id="cd18791">
    <property type="entry name" value="SF2_C_RHA"/>
    <property type="match status" value="1"/>
</dbReference>
<feature type="region of interest" description="Disordered" evidence="5">
    <location>
        <begin position="76"/>
        <end position="148"/>
    </location>
</feature>
<dbReference type="PANTHER" id="PTHR18934:SF237">
    <property type="entry name" value="ATP-DEPENDENT DNA_RNA HELICASE DHX36"/>
    <property type="match status" value="1"/>
</dbReference>
<evidence type="ECO:0000313" key="9">
    <source>
        <dbReference type="Proteomes" id="UP000075885"/>
    </source>
</evidence>
<feature type="region of interest" description="Disordered" evidence="5">
    <location>
        <begin position="21"/>
        <end position="61"/>
    </location>
</feature>
<dbReference type="InterPro" id="IPR048333">
    <property type="entry name" value="HA2_WH"/>
</dbReference>
<evidence type="ECO:0000259" key="7">
    <source>
        <dbReference type="PROSITE" id="PS51194"/>
    </source>
</evidence>
<dbReference type="InterPro" id="IPR027417">
    <property type="entry name" value="P-loop_NTPase"/>
</dbReference>
<dbReference type="GO" id="GO:0005737">
    <property type="term" value="C:cytoplasm"/>
    <property type="evidence" value="ECO:0007669"/>
    <property type="project" value="TreeGrafter"/>
</dbReference>
<feature type="domain" description="Helicase ATP-binding" evidence="6">
    <location>
        <begin position="283"/>
        <end position="452"/>
    </location>
</feature>
<sequence length="1396" mass="158872">MSDAEDSLEEKLRKFRLWKEASAEAGGSGSFNSNDSAVTSSETMDGNNSGNYQRKAPSHLRGRAKGMFYRNLGMRNRQQQASQAEEPASSSYGHKDLQRHKAQERSSYEANESGSSGRFRRYQDQRDIKLEDQAETERRPPNLRGKALGLYYRDRQTAQKRQREKRDAVDITLPRWQIQEIRNNLQMHRGIEQSDIYREFVENGNMRSVFRNDYLRVISKTLQETMREEVAKVEENSSSSMAYESGRLDEELLEHHERTVRLGHPLSEFRQSLPAYQSRTTILDMIERNQVVLIKGETGSGKTTQVPQYILEEASACGRGARCRILCTQPRRISAITLARRVAQERNERLGNSVGYQIRLEAERPRPDGGSIMFCTTGIVLTIMQSDPLLREFTHLVLDEIHERDVITDLLLAVIRMVLPYRKDLRVILMSATLTAETFSQYFNNCPTVEIRGITYPVREYYLENILAELNFYTFEDKPGPMRGRGRQRREDPFLDMIEPYCQEIRSRYPAPVLRALQNPGSENKQNELIVELLYYITCAKPEGAILVFLPSYAQITTIYRMINEHPYLSKARLLVSPLHSKLPTKEQTAVFDRPPAGVRKIILSTNIAETSITIDDIVYVVNAGRHKLNRYEHGVSILRDEWISLSNETQRKGRAGRVQEGICYHLYSRGRRRTFQENIEPEIVRVALEEVILQIKILQLGEARAFMANLLDKPKDDIIESSLELLNRLNAIDDEQKLTPLGFHLARLPMDPRTGKMILLASIFSCLDPITSIAASLTFKTAFYRPLGKEKEVDRIKRRFAQDSASDHIMLANVIAEWRDQSNKGSFCGKHFLNGATLQQLANMKEQFCEYLHTAKFTAESQSVARQNNRHADNLGLLRAIVGAGLYPNVAFVRKVIRSRNSPDGKPILNIEGQGRAEIFPGSVNGNRGVFHSNFVVYYEMQKINALTIFDTTVVNPFPLLFFGDCHVETESGHEYISIAGHYCLKCDKETYNLIQDLRTGFNLFLQRQICSPSPVNWNSREGELLRNIFKNTCPKMVVLLLMLLVLGDTARAGTIQESSWKSMERELGPDALLVRLDRLVNVCVANYEDLTTDLLLGIAIANAQLRTILKQPLQEPQRQFVESLAKKCDFVESRIESIFSFPSGANAVVSKLLIDSEFWESKVEVEPAVERGQLRSRRRRSQLMMDDDPQAMMESYLEAIDAGGPSELQSDECLSELLVNESENEFNSSTPSPAAAKRLILSRECSAAMSLRKRSYGYHLTHKLLFYIVLSRQRFANVDRAFVADGQRTLCEQILHESELVARFDFPDLFRDLFMEQVFLCAFTDAPLADFTNPAWLAAIVSWQNGEGCFKYYGDEGDGVIGPNPLTTHCSTHMTGVGAAVLGLFARLQLVSQQ</sequence>
<evidence type="ECO:0000256" key="4">
    <source>
        <dbReference type="ARBA" id="ARBA00022840"/>
    </source>
</evidence>
<evidence type="ECO:0008006" key="10">
    <source>
        <dbReference type="Google" id="ProtNLM"/>
    </source>
</evidence>
<dbReference type="GO" id="GO:0005524">
    <property type="term" value="F:ATP binding"/>
    <property type="evidence" value="ECO:0007669"/>
    <property type="project" value="UniProtKB-KW"/>
</dbReference>
<proteinExistence type="predicted"/>
<keyword evidence="2" id="KW-0378">Hydrolase</keyword>
<dbReference type="GO" id="GO:0003724">
    <property type="term" value="F:RNA helicase activity"/>
    <property type="evidence" value="ECO:0007669"/>
    <property type="project" value="TreeGrafter"/>
</dbReference>
<dbReference type="InterPro" id="IPR011545">
    <property type="entry name" value="DEAD/DEAH_box_helicase_dom"/>
</dbReference>
<protein>
    <recommendedName>
        <fullName evidence="10">ATP-dependent RNA helicase DHX36</fullName>
    </recommendedName>
</protein>
<dbReference type="VEuPathDB" id="VectorBase:AEPI004670"/>
<reference evidence="8" key="2">
    <citation type="submission" date="2020-05" db="UniProtKB">
        <authorList>
            <consortium name="EnsemblMetazoa"/>
        </authorList>
    </citation>
    <scope>IDENTIFICATION</scope>
    <source>
        <strain evidence="8">Epiroticus2</strain>
    </source>
</reference>
<dbReference type="SUPFAM" id="SSF52540">
    <property type="entry name" value="P-loop containing nucleoside triphosphate hydrolases"/>
    <property type="match status" value="1"/>
</dbReference>
<dbReference type="GO" id="GO:0003678">
    <property type="term" value="F:DNA helicase activity"/>
    <property type="evidence" value="ECO:0007669"/>
    <property type="project" value="TreeGrafter"/>
</dbReference>
<dbReference type="STRING" id="199890.A0A182PCL5"/>
<dbReference type="PROSITE" id="PS51194">
    <property type="entry name" value="HELICASE_CTER"/>
    <property type="match status" value="1"/>
</dbReference>
<evidence type="ECO:0000256" key="3">
    <source>
        <dbReference type="ARBA" id="ARBA00022806"/>
    </source>
</evidence>
<dbReference type="InterPro" id="IPR001650">
    <property type="entry name" value="Helicase_C-like"/>
</dbReference>
<feature type="compositionally biased region" description="Polar residues" evidence="5">
    <location>
        <begin position="30"/>
        <end position="52"/>
    </location>
</feature>
<keyword evidence="4" id="KW-0067">ATP-binding</keyword>
<dbReference type="Gene3D" id="1.20.120.1080">
    <property type="match status" value="1"/>
</dbReference>
<dbReference type="Gene3D" id="3.40.50.300">
    <property type="entry name" value="P-loop containing nucleotide triphosphate hydrolases"/>
    <property type="match status" value="2"/>
</dbReference>
<name>A0A182PCL5_9DIPT</name>
<dbReference type="FunFam" id="1.20.120.1080:FF:000002">
    <property type="entry name" value="Putative ATP-dependent RNA helicase DHX36"/>
    <property type="match status" value="1"/>
</dbReference>
<dbReference type="GO" id="GO:0002151">
    <property type="term" value="F:G-quadruplex RNA binding"/>
    <property type="evidence" value="ECO:0007669"/>
    <property type="project" value="TreeGrafter"/>
</dbReference>
<evidence type="ECO:0000259" key="6">
    <source>
        <dbReference type="PROSITE" id="PS51192"/>
    </source>
</evidence>
<dbReference type="GO" id="GO:0051880">
    <property type="term" value="F:G-quadruplex DNA binding"/>
    <property type="evidence" value="ECO:0007669"/>
    <property type="project" value="TreeGrafter"/>
</dbReference>
<dbReference type="Pfam" id="PF15882">
    <property type="entry name" value="DUF4735"/>
    <property type="match status" value="1"/>
</dbReference>
<accession>A0A182PCL5</accession>
<dbReference type="EnsemblMetazoa" id="AEPI004670-RA">
    <property type="protein sequence ID" value="AEPI004670-PA"/>
    <property type="gene ID" value="AEPI004670"/>
</dbReference>
<dbReference type="Pfam" id="PF00271">
    <property type="entry name" value="Helicase_C"/>
    <property type="match status" value="1"/>
</dbReference>
<evidence type="ECO:0000313" key="8">
    <source>
        <dbReference type="EnsemblMetazoa" id="AEPI004670-PA"/>
    </source>
</evidence>
<dbReference type="InterPro" id="IPR031751">
    <property type="entry name" value="DUF4735"/>
</dbReference>
<dbReference type="GO" id="GO:0005634">
    <property type="term" value="C:nucleus"/>
    <property type="evidence" value="ECO:0007669"/>
    <property type="project" value="TreeGrafter"/>
</dbReference>
<dbReference type="Pfam" id="PF07717">
    <property type="entry name" value="OB_NTP_bind"/>
    <property type="match status" value="1"/>
</dbReference>
<dbReference type="Pfam" id="PF21010">
    <property type="entry name" value="HA2_C"/>
    <property type="match status" value="1"/>
</dbReference>
<feature type="compositionally biased region" description="Basic and acidic residues" evidence="5">
    <location>
        <begin position="121"/>
        <end position="140"/>
    </location>
</feature>
<feature type="compositionally biased region" description="Basic and acidic residues" evidence="5">
    <location>
        <begin position="93"/>
        <end position="107"/>
    </location>
</feature>